<dbReference type="EMBL" id="CALNXK010000152">
    <property type="protein sequence ID" value="CAH3169789.1"/>
    <property type="molecule type" value="Genomic_DNA"/>
</dbReference>
<protein>
    <submittedName>
        <fullName evidence="3">Uncharacterized protein</fullName>
    </submittedName>
</protein>
<organism evidence="3 4">
    <name type="scientific">Porites lobata</name>
    <dbReference type="NCBI Taxonomy" id="104759"/>
    <lineage>
        <taxon>Eukaryota</taxon>
        <taxon>Metazoa</taxon>
        <taxon>Cnidaria</taxon>
        <taxon>Anthozoa</taxon>
        <taxon>Hexacorallia</taxon>
        <taxon>Scleractinia</taxon>
        <taxon>Fungiina</taxon>
        <taxon>Poritidae</taxon>
        <taxon>Porites</taxon>
    </lineage>
</organism>
<feature type="compositionally biased region" description="Polar residues" evidence="1">
    <location>
        <begin position="260"/>
        <end position="274"/>
    </location>
</feature>
<evidence type="ECO:0000313" key="4">
    <source>
        <dbReference type="Proteomes" id="UP001159405"/>
    </source>
</evidence>
<keyword evidence="2" id="KW-0812">Transmembrane</keyword>
<keyword evidence="2" id="KW-1133">Transmembrane helix</keyword>
<evidence type="ECO:0000313" key="3">
    <source>
        <dbReference type="EMBL" id="CAH3169789.1"/>
    </source>
</evidence>
<feature type="compositionally biased region" description="Basic and acidic residues" evidence="1">
    <location>
        <begin position="166"/>
        <end position="180"/>
    </location>
</feature>
<proteinExistence type="predicted"/>
<reference evidence="3 4" key="1">
    <citation type="submission" date="2022-05" db="EMBL/GenBank/DDBJ databases">
        <authorList>
            <consortium name="Genoscope - CEA"/>
            <person name="William W."/>
        </authorList>
    </citation>
    <scope>NUCLEOTIDE SEQUENCE [LARGE SCALE GENOMIC DNA]</scope>
</reference>
<comment type="caution">
    <text evidence="3">The sequence shown here is derived from an EMBL/GenBank/DDBJ whole genome shotgun (WGS) entry which is preliminary data.</text>
</comment>
<evidence type="ECO:0000256" key="2">
    <source>
        <dbReference type="SAM" id="Phobius"/>
    </source>
</evidence>
<keyword evidence="2" id="KW-0472">Membrane</keyword>
<feature type="region of interest" description="Disordered" evidence="1">
    <location>
        <begin position="166"/>
        <end position="319"/>
    </location>
</feature>
<evidence type="ECO:0000256" key="1">
    <source>
        <dbReference type="SAM" id="MobiDB-lite"/>
    </source>
</evidence>
<gene>
    <name evidence="3" type="ORF">PLOB_00010357</name>
</gene>
<sequence>MEQSFKNRVAAAAREYCAKAQCFPNQSRRRRSSVNVTFTADMVQILPGYPKQSDDSPGVILLAFYLSLPQGISESSIVPGTVLSKIVMDHKENIQTSIGGEILSADPLPEQLNDGESDKENDGQSKPLNVIIGASLGGGLLLIIIAAALIGCKKAGRFSHKRRLESRGDLEHRDTTHKEPMNTSSRANDHIHAVEQAVEMEEKSEYVGSSSPDQIEHKTIPSVNNPIYDQPASPIYPSLPGKPSGVALGKKTNDKKPSKSELSYNPVKSQQVSHINEALQESDVADNNVCNGEHESQPKTGHSINYLPKGQSPQDTTSC</sequence>
<dbReference type="Proteomes" id="UP001159405">
    <property type="component" value="Unassembled WGS sequence"/>
</dbReference>
<name>A0ABN8QSP5_9CNID</name>
<feature type="transmembrane region" description="Helical" evidence="2">
    <location>
        <begin position="130"/>
        <end position="152"/>
    </location>
</feature>
<keyword evidence="4" id="KW-1185">Reference proteome</keyword>
<accession>A0ABN8QSP5</accession>
<feature type="region of interest" description="Disordered" evidence="1">
    <location>
        <begin position="98"/>
        <end position="125"/>
    </location>
</feature>